<evidence type="ECO:0000256" key="1">
    <source>
        <dbReference type="SAM" id="Phobius"/>
    </source>
</evidence>
<evidence type="ECO:0000313" key="2">
    <source>
        <dbReference type="Proteomes" id="UP000694844"/>
    </source>
</evidence>
<reference evidence="3" key="1">
    <citation type="submission" date="2025-08" db="UniProtKB">
        <authorList>
            <consortium name="RefSeq"/>
        </authorList>
    </citation>
    <scope>IDENTIFICATION</scope>
    <source>
        <tissue evidence="3">Whole sample</tissue>
    </source>
</reference>
<sequence>MDGFYGVDCKTPCGNCLHMEACDKHNGTCHHGCINHFEMPLCSECQDGFYGITCNVTCGNCKDGKPCDKDTGECMNGCDSYVKPPLCKDIISSKLQEKKCTDDGKSFSWSYVVNGILGILLAIAVAFIVYLKRQRPVVQHDRQKTSTQNYDNLTVLKENHPYATMSFETNDSHYQELQATVS</sequence>
<dbReference type="RefSeq" id="XP_022306529.1">
    <property type="nucleotide sequence ID" value="XM_022450821.1"/>
</dbReference>
<evidence type="ECO:0000313" key="3">
    <source>
        <dbReference type="RefSeq" id="XP_022306529.1"/>
    </source>
</evidence>
<keyword evidence="2" id="KW-1185">Reference proteome</keyword>
<keyword evidence="1" id="KW-1133">Transmembrane helix</keyword>
<dbReference type="KEGG" id="cvn:111112931"/>
<proteinExistence type="predicted"/>
<protein>
    <submittedName>
        <fullName evidence="3">Scavenger receptor class F member 2-like</fullName>
    </submittedName>
</protein>
<keyword evidence="1" id="KW-0812">Transmembrane</keyword>
<gene>
    <name evidence="3" type="primary">LOC111112931</name>
</gene>
<name>A0A8B8BUJ5_CRAVI</name>
<keyword evidence="1" id="KW-0472">Membrane</keyword>
<dbReference type="Proteomes" id="UP000694844">
    <property type="component" value="Chromosome 9"/>
</dbReference>
<organism evidence="2 3">
    <name type="scientific">Crassostrea virginica</name>
    <name type="common">Eastern oyster</name>
    <dbReference type="NCBI Taxonomy" id="6565"/>
    <lineage>
        <taxon>Eukaryota</taxon>
        <taxon>Metazoa</taxon>
        <taxon>Spiralia</taxon>
        <taxon>Lophotrochozoa</taxon>
        <taxon>Mollusca</taxon>
        <taxon>Bivalvia</taxon>
        <taxon>Autobranchia</taxon>
        <taxon>Pteriomorphia</taxon>
        <taxon>Ostreida</taxon>
        <taxon>Ostreoidea</taxon>
        <taxon>Ostreidae</taxon>
        <taxon>Crassostrea</taxon>
    </lineage>
</organism>
<accession>A0A8B8BUJ5</accession>
<dbReference type="OrthoDB" id="10252017at2759"/>
<dbReference type="AlphaFoldDB" id="A0A8B8BUJ5"/>
<dbReference type="Gene3D" id="2.170.300.10">
    <property type="entry name" value="Tie2 ligand-binding domain superfamily"/>
    <property type="match status" value="1"/>
</dbReference>
<dbReference type="GeneID" id="111112931"/>
<feature type="transmembrane region" description="Helical" evidence="1">
    <location>
        <begin position="109"/>
        <end position="131"/>
    </location>
</feature>